<proteinExistence type="predicted"/>
<dbReference type="Proteomes" id="UP000075670">
    <property type="component" value="Unassembled WGS sequence"/>
</dbReference>
<sequence>MSVSKELLETLIRLEPAQEPNESLRKLLRQKVLSDIRKYEVISTTFQKKYGTDFKTFRQSLPQGDWEVEQDYFDWELAETRLGELRSELARLSKHE</sequence>
<evidence type="ECO:0000313" key="2">
    <source>
        <dbReference type="Proteomes" id="UP000075670"/>
    </source>
</evidence>
<protein>
    <submittedName>
        <fullName evidence="1">Uncharacterized protein</fullName>
    </submittedName>
</protein>
<dbReference type="PATRIC" id="fig|1122241.3.peg.2705"/>
<gene>
    <name evidence="1" type="ORF">MOMUL_25490</name>
</gene>
<keyword evidence="2" id="KW-1185">Reference proteome</keyword>
<comment type="caution">
    <text evidence="1">The sequence shown here is derived from an EMBL/GenBank/DDBJ whole genome shotgun (WGS) entry which is preliminary data.</text>
</comment>
<organism evidence="1 2">
    <name type="scientific">Moorella mulderi DSM 14980</name>
    <dbReference type="NCBI Taxonomy" id="1122241"/>
    <lineage>
        <taxon>Bacteria</taxon>
        <taxon>Bacillati</taxon>
        <taxon>Bacillota</taxon>
        <taxon>Clostridia</taxon>
        <taxon>Neomoorellales</taxon>
        <taxon>Neomoorellaceae</taxon>
        <taxon>Neomoorella</taxon>
    </lineage>
</organism>
<reference evidence="1 2" key="1">
    <citation type="submission" date="2016-02" db="EMBL/GenBank/DDBJ databases">
        <title>Genome sequence of Moorella mulderi DSM 14980.</title>
        <authorList>
            <person name="Poehlein A."/>
            <person name="Daniel R."/>
        </authorList>
    </citation>
    <scope>NUCLEOTIDE SEQUENCE [LARGE SCALE GENOMIC DNA]</scope>
    <source>
        <strain evidence="1 2">DSM 14980</strain>
    </source>
</reference>
<dbReference type="AlphaFoldDB" id="A0A151AU54"/>
<dbReference type="EMBL" id="LTBC01000014">
    <property type="protein sequence ID" value="KYH31168.1"/>
    <property type="molecule type" value="Genomic_DNA"/>
</dbReference>
<evidence type="ECO:0000313" key="1">
    <source>
        <dbReference type="EMBL" id="KYH31168.1"/>
    </source>
</evidence>
<accession>A0A151AU54</accession>
<name>A0A151AU54_9FIRM</name>
<dbReference type="RefSeq" id="WP_062285320.1">
    <property type="nucleotide sequence ID" value="NZ_LTBC01000014.1"/>
</dbReference>
<dbReference type="OrthoDB" id="9811726at2"/>